<reference evidence="2" key="1">
    <citation type="journal article" date="2006" name="PLoS Biol.">
        <title>Macronuclear genome sequence of the ciliate Tetrahymena thermophila, a model eukaryote.</title>
        <authorList>
            <person name="Eisen J.A."/>
            <person name="Coyne R.S."/>
            <person name="Wu M."/>
            <person name="Wu D."/>
            <person name="Thiagarajan M."/>
            <person name="Wortman J.R."/>
            <person name="Badger J.H."/>
            <person name="Ren Q."/>
            <person name="Amedeo P."/>
            <person name="Jones K.M."/>
            <person name="Tallon L.J."/>
            <person name="Delcher A.L."/>
            <person name="Salzberg S.L."/>
            <person name="Silva J.C."/>
            <person name="Haas B.J."/>
            <person name="Majoros W.H."/>
            <person name="Farzad M."/>
            <person name="Carlton J.M."/>
            <person name="Smith R.K. Jr."/>
            <person name="Garg J."/>
            <person name="Pearlman R.E."/>
            <person name="Karrer K.M."/>
            <person name="Sun L."/>
            <person name="Manning G."/>
            <person name="Elde N.C."/>
            <person name="Turkewitz A.P."/>
            <person name="Asai D.J."/>
            <person name="Wilkes D.E."/>
            <person name="Wang Y."/>
            <person name="Cai H."/>
            <person name="Collins K."/>
            <person name="Stewart B.A."/>
            <person name="Lee S.R."/>
            <person name="Wilamowska K."/>
            <person name="Weinberg Z."/>
            <person name="Ruzzo W.L."/>
            <person name="Wloga D."/>
            <person name="Gaertig J."/>
            <person name="Frankel J."/>
            <person name="Tsao C.-C."/>
            <person name="Gorovsky M.A."/>
            <person name="Keeling P.J."/>
            <person name="Waller R.F."/>
            <person name="Patron N.J."/>
            <person name="Cherry J.M."/>
            <person name="Stover N.A."/>
            <person name="Krieger C.J."/>
            <person name="del Toro C."/>
            <person name="Ryder H.F."/>
            <person name="Williamson S.C."/>
            <person name="Barbeau R.A."/>
            <person name="Hamilton E.P."/>
            <person name="Orias E."/>
        </authorList>
    </citation>
    <scope>NUCLEOTIDE SEQUENCE [LARGE SCALE GENOMIC DNA]</scope>
    <source>
        <strain evidence="2">SB210</strain>
    </source>
</reference>
<dbReference type="AlphaFoldDB" id="W7XL80"/>
<gene>
    <name evidence="1" type="ORF">TTHERM_000609358</name>
</gene>
<evidence type="ECO:0000313" key="1">
    <source>
        <dbReference type="EMBL" id="EWS75824.1"/>
    </source>
</evidence>
<dbReference type="KEGG" id="tet:TTHERM_000609358"/>
<organism evidence="1 2">
    <name type="scientific">Tetrahymena thermophila (strain SB210)</name>
    <dbReference type="NCBI Taxonomy" id="312017"/>
    <lineage>
        <taxon>Eukaryota</taxon>
        <taxon>Sar</taxon>
        <taxon>Alveolata</taxon>
        <taxon>Ciliophora</taxon>
        <taxon>Intramacronucleata</taxon>
        <taxon>Oligohymenophorea</taxon>
        <taxon>Hymenostomatida</taxon>
        <taxon>Tetrahymenina</taxon>
        <taxon>Tetrahymenidae</taxon>
        <taxon>Tetrahymena</taxon>
    </lineage>
</organism>
<evidence type="ECO:0000313" key="2">
    <source>
        <dbReference type="Proteomes" id="UP000009168"/>
    </source>
</evidence>
<protein>
    <submittedName>
        <fullName evidence="1">Uncharacterized protein</fullName>
    </submittedName>
</protein>
<name>W7XL80_TETTS</name>
<keyword evidence="2" id="KW-1185">Reference proteome</keyword>
<dbReference type="GeneID" id="24439804"/>
<dbReference type="InParanoid" id="W7XL80"/>
<dbReference type="EMBL" id="GG662800">
    <property type="protein sequence ID" value="EWS75824.1"/>
    <property type="molecule type" value="Genomic_DNA"/>
</dbReference>
<accession>W7XL80</accession>
<dbReference type="Proteomes" id="UP000009168">
    <property type="component" value="Unassembled WGS sequence"/>
</dbReference>
<sequence length="109" mass="12967">MKKLNKQEQIIQKNILFLSEIHKKLKQVKEIYQINGSKILLRLIFLNRLHLLQLLNTLIQGLPLKLKPSFTSKQTKINLSTWESLNNILSKLSDTTNKTFFYKNFMKFF</sequence>
<dbReference type="RefSeq" id="XP_012651638.1">
    <property type="nucleotide sequence ID" value="XM_012796184.1"/>
</dbReference>
<proteinExistence type="predicted"/>